<dbReference type="PANTHER" id="PTHR37468:SF1">
    <property type="entry name" value="SULFATE TRANSPORTER CYSZ"/>
    <property type="match status" value="1"/>
</dbReference>
<keyword evidence="6 10" id="KW-0812">Transmembrane</keyword>
<reference evidence="11" key="1">
    <citation type="submission" date="2022-05" db="EMBL/GenBank/DDBJ databases">
        <title>Complete genome sequence of toluene-degrading Gulosibacter sediminis strain ACHW.36C.</title>
        <authorList>
            <person name="Wai A.C."/>
            <person name="Lai G.K."/>
            <person name="Griffin S.D."/>
            <person name="Leung F.C."/>
        </authorList>
    </citation>
    <scope>NUCLEOTIDE SEQUENCE [LARGE SCALE GENOMIC DNA]</scope>
    <source>
        <strain evidence="11">ACHW.36C</strain>
    </source>
</reference>
<gene>
    <name evidence="11" type="ORF">M3M28_06655</name>
</gene>
<feature type="transmembrane region" description="Helical" evidence="10">
    <location>
        <begin position="24"/>
        <end position="47"/>
    </location>
</feature>
<evidence type="ECO:0000256" key="6">
    <source>
        <dbReference type="ARBA" id="ARBA00022692"/>
    </source>
</evidence>
<keyword evidence="7 10" id="KW-1133">Transmembrane helix</keyword>
<evidence type="ECO:0000256" key="9">
    <source>
        <dbReference type="ARBA" id="ARBA00023136"/>
    </source>
</evidence>
<feature type="transmembrane region" description="Helical" evidence="10">
    <location>
        <begin position="211"/>
        <end position="238"/>
    </location>
</feature>
<dbReference type="PANTHER" id="PTHR37468">
    <property type="entry name" value="SULFATE TRANSPORTER CYSZ"/>
    <property type="match status" value="1"/>
</dbReference>
<evidence type="ECO:0000256" key="1">
    <source>
        <dbReference type="ARBA" id="ARBA00004141"/>
    </source>
</evidence>
<keyword evidence="3" id="KW-1003">Cell membrane</keyword>
<keyword evidence="9 10" id="KW-0472">Membrane</keyword>
<protein>
    <submittedName>
        <fullName evidence="11">EI24 domain-containing protein</fullName>
    </submittedName>
</protein>
<evidence type="ECO:0000256" key="3">
    <source>
        <dbReference type="ARBA" id="ARBA00022475"/>
    </source>
</evidence>
<comment type="subcellular location">
    <subcellularLocation>
        <location evidence="1">Membrane</location>
        <topology evidence="1">Multi-pass membrane protein</topology>
    </subcellularLocation>
</comment>
<organism evidence="11">
    <name type="scientific">Gulosibacter sediminis</name>
    <dbReference type="NCBI Taxonomy" id="1729695"/>
    <lineage>
        <taxon>Bacteria</taxon>
        <taxon>Bacillati</taxon>
        <taxon>Actinomycetota</taxon>
        <taxon>Actinomycetes</taxon>
        <taxon>Micrococcales</taxon>
        <taxon>Microbacteriaceae</taxon>
        <taxon>Gulosibacter</taxon>
    </lineage>
</organism>
<evidence type="ECO:0000313" key="11">
    <source>
        <dbReference type="EMBL" id="UQN13769.1"/>
    </source>
</evidence>
<keyword evidence="4" id="KW-0997">Cell inner membrane</keyword>
<proteinExistence type="predicted"/>
<sequence length="250" mass="26476">MREFASGIGLFFRGVGFWARRPKLMAIGAVPALITTVLYGVALVWLFSSVDEFAVGLTPFAESWVEPWQTIVRVAVAGALLVAGFAATVFTFAAVTLTIAAPFIDNIQERVDRELGGVDPIDEGFWLSVRRGIGDGLRLFGMGLFAALIVFVCGLLPLVGSLIGWLLGAYFAGRAFAVDLTGTPGDARGIPLTARRQLLASNRAKSLGFGVAVYLSFLIPLGAVVGTPAAAVGGTLLLRELHGEPTEPRR</sequence>
<keyword evidence="8" id="KW-0764">Sulfate transport</keyword>
<dbReference type="InterPro" id="IPR050480">
    <property type="entry name" value="CysZ-like"/>
</dbReference>
<evidence type="ECO:0000256" key="10">
    <source>
        <dbReference type="SAM" id="Phobius"/>
    </source>
</evidence>
<evidence type="ECO:0000256" key="7">
    <source>
        <dbReference type="ARBA" id="ARBA00022989"/>
    </source>
</evidence>
<dbReference type="InterPro" id="IPR059112">
    <property type="entry name" value="CysZ/EI24"/>
</dbReference>
<keyword evidence="2" id="KW-0813">Transport</keyword>
<evidence type="ECO:0000256" key="4">
    <source>
        <dbReference type="ARBA" id="ARBA00022519"/>
    </source>
</evidence>
<dbReference type="EMBL" id="CP097160">
    <property type="protein sequence ID" value="UQN13769.1"/>
    <property type="molecule type" value="Genomic_DNA"/>
</dbReference>
<accession>A0ABY4MVE4</accession>
<keyword evidence="5" id="KW-0028">Amino-acid biosynthesis</keyword>
<evidence type="ECO:0000256" key="2">
    <source>
        <dbReference type="ARBA" id="ARBA00022448"/>
    </source>
</evidence>
<evidence type="ECO:0000256" key="5">
    <source>
        <dbReference type="ARBA" id="ARBA00022605"/>
    </source>
</evidence>
<feature type="transmembrane region" description="Helical" evidence="10">
    <location>
        <begin position="139"/>
        <end position="167"/>
    </location>
</feature>
<dbReference type="Pfam" id="PF07264">
    <property type="entry name" value="EI24"/>
    <property type="match status" value="1"/>
</dbReference>
<feature type="transmembrane region" description="Helical" evidence="10">
    <location>
        <begin position="71"/>
        <end position="104"/>
    </location>
</feature>
<evidence type="ECO:0000256" key="8">
    <source>
        <dbReference type="ARBA" id="ARBA00023032"/>
    </source>
</evidence>
<name>A0ABY4MVE4_9MICO</name>